<keyword evidence="1" id="KW-1133">Transmembrane helix</keyword>
<feature type="transmembrane region" description="Helical" evidence="1">
    <location>
        <begin position="12"/>
        <end position="29"/>
    </location>
</feature>
<keyword evidence="1" id="KW-0472">Membrane</keyword>
<feature type="transmembrane region" description="Helical" evidence="1">
    <location>
        <begin position="193"/>
        <end position="209"/>
    </location>
</feature>
<evidence type="ECO:0000313" key="2">
    <source>
        <dbReference type="EMBL" id="ART81782.1"/>
    </source>
</evidence>
<organism evidence="2 3">
    <name type="scientific">Oceanisphaera profunda</name>
    <dbReference type="NCBI Taxonomy" id="1416627"/>
    <lineage>
        <taxon>Bacteria</taxon>
        <taxon>Pseudomonadati</taxon>
        <taxon>Pseudomonadota</taxon>
        <taxon>Gammaproteobacteria</taxon>
        <taxon>Aeromonadales</taxon>
        <taxon>Aeromonadaceae</taxon>
        <taxon>Oceanisphaera</taxon>
    </lineage>
</organism>
<proteinExistence type="predicted"/>
<feature type="transmembrane region" description="Helical" evidence="1">
    <location>
        <begin position="341"/>
        <end position="359"/>
    </location>
</feature>
<protein>
    <submittedName>
        <fullName evidence="2">Uncharacterized protein</fullName>
    </submittedName>
</protein>
<feature type="transmembrane region" description="Helical" evidence="1">
    <location>
        <begin position="160"/>
        <end position="186"/>
    </location>
</feature>
<dbReference type="Proteomes" id="UP000243937">
    <property type="component" value="Chromosome"/>
</dbReference>
<dbReference type="EMBL" id="CP021377">
    <property type="protein sequence ID" value="ART81782.1"/>
    <property type="molecule type" value="Genomic_DNA"/>
</dbReference>
<keyword evidence="1" id="KW-0812">Transmembrane</keyword>
<feature type="transmembrane region" description="Helical" evidence="1">
    <location>
        <begin position="238"/>
        <end position="255"/>
    </location>
</feature>
<sequence>MKFKYDFLLNKNIYLIFIVFIISVVPSSRGTDGSSFIFINFIATVFFYLICLWSYGTTKNKTITLIFILGLYFLSTVLSGFSDYTYGQLISFLPVLFVFSLNFKNFNFKFNYIYVVLFFLFVSVLGWFSLFDGPLSYFVVHYYSSGYEGMVSRMIAADKAVSIFGTHSIAGFYYNLFSTYCFYLMWNQSKFRLVNFIFILNFQAMNASLISNTSLSFSVLFALSCICIIFFKMKKEFFVTSTLTLFSIIVIIFLINHEEIMPLILGGSGNGLSSRYFEGVLQTTIEYILSNPLIGIGFSYSDGFYYTDSSYIAVALKVGIIGSIVFHVFAFNSISSFDNKVLNFIFIMFFMFFSVAYPIFNYYRFIGVFMILLMGYKSIKGVVNE</sequence>
<feature type="transmembrane region" description="Helical" evidence="1">
    <location>
        <begin position="110"/>
        <end position="130"/>
    </location>
</feature>
<feature type="transmembrane region" description="Helical" evidence="1">
    <location>
        <begin position="62"/>
        <end position="80"/>
    </location>
</feature>
<feature type="transmembrane region" description="Helical" evidence="1">
    <location>
        <begin position="310"/>
        <end position="329"/>
    </location>
</feature>
<name>A0A1Y0D2N4_9GAMM</name>
<dbReference type="KEGG" id="opf:CBP31_03395"/>
<dbReference type="RefSeq" id="WP_087034870.1">
    <property type="nucleotide sequence ID" value="NZ_CP021377.1"/>
</dbReference>
<keyword evidence="3" id="KW-1185">Reference proteome</keyword>
<gene>
    <name evidence="2" type="ORF">CBP31_03395</name>
</gene>
<evidence type="ECO:0000256" key="1">
    <source>
        <dbReference type="SAM" id="Phobius"/>
    </source>
</evidence>
<feature type="transmembrane region" description="Helical" evidence="1">
    <location>
        <begin position="35"/>
        <end position="55"/>
    </location>
</feature>
<evidence type="ECO:0000313" key="3">
    <source>
        <dbReference type="Proteomes" id="UP000243937"/>
    </source>
</evidence>
<reference evidence="2 3" key="1">
    <citation type="journal article" date="2014" name="Int. J. Syst. Evol. Microbiol.">
        <title>Oceanisphaera profunda sp. nov., a marine bacterium isolated from deep-sea sediment, and emended description of the genus Oceanisphaera.</title>
        <authorList>
            <person name="Xu Z."/>
            <person name="Zhang X.Y."/>
            <person name="Su H.N."/>
            <person name="Yu Z.C."/>
            <person name="Liu C."/>
            <person name="Li H."/>
            <person name="Chen X.L."/>
            <person name="Song X.Y."/>
            <person name="Xie B.B."/>
            <person name="Qin Q.L."/>
            <person name="Zhou B.C."/>
            <person name="Shi M."/>
            <person name="Huang Y."/>
            <person name="Zhang Y.Z."/>
        </authorList>
    </citation>
    <scope>NUCLEOTIDE SEQUENCE [LARGE SCALE GENOMIC DNA]</scope>
    <source>
        <strain evidence="2 3">SM1222</strain>
    </source>
</reference>
<dbReference type="AlphaFoldDB" id="A0A1Y0D2N4"/>
<feature type="transmembrane region" description="Helical" evidence="1">
    <location>
        <begin position="86"/>
        <end position="103"/>
    </location>
</feature>
<feature type="transmembrane region" description="Helical" evidence="1">
    <location>
        <begin position="215"/>
        <end position="231"/>
    </location>
</feature>
<accession>A0A1Y0D2N4</accession>